<evidence type="ECO:0000256" key="5">
    <source>
        <dbReference type="SAM" id="MobiDB-lite"/>
    </source>
</evidence>
<dbReference type="Pfam" id="PF00376">
    <property type="entry name" value="MerR"/>
    <property type="match status" value="1"/>
</dbReference>
<dbReference type="GO" id="GO:0003677">
    <property type="term" value="F:DNA binding"/>
    <property type="evidence" value="ECO:0007669"/>
    <property type="project" value="UniProtKB-KW"/>
</dbReference>
<feature type="domain" description="HTH merR-type" evidence="6">
    <location>
        <begin position="8"/>
        <end position="56"/>
    </location>
</feature>
<dbReference type="Proteomes" id="UP000540568">
    <property type="component" value="Unassembled WGS sequence"/>
</dbReference>
<evidence type="ECO:0000256" key="1">
    <source>
        <dbReference type="ARBA" id="ARBA00022491"/>
    </source>
</evidence>
<accession>A0A7W3PGL0</accession>
<organism evidence="7 8">
    <name type="scientific">Promicromonospora sukumoe</name>
    <dbReference type="NCBI Taxonomy" id="88382"/>
    <lineage>
        <taxon>Bacteria</taxon>
        <taxon>Bacillati</taxon>
        <taxon>Actinomycetota</taxon>
        <taxon>Actinomycetes</taxon>
        <taxon>Micrococcales</taxon>
        <taxon>Promicromonosporaceae</taxon>
        <taxon>Promicromonospora</taxon>
    </lineage>
</organism>
<dbReference type="EMBL" id="JACGWV010000002">
    <property type="protein sequence ID" value="MBA8810719.1"/>
    <property type="molecule type" value="Genomic_DNA"/>
</dbReference>
<dbReference type="GO" id="GO:0003700">
    <property type="term" value="F:DNA-binding transcription factor activity"/>
    <property type="evidence" value="ECO:0007669"/>
    <property type="project" value="InterPro"/>
</dbReference>
<keyword evidence="2" id="KW-0805">Transcription regulation</keyword>
<dbReference type="AlphaFoldDB" id="A0A7W3PGL0"/>
<dbReference type="Pfam" id="PF13411">
    <property type="entry name" value="MerR_1"/>
    <property type="match status" value="1"/>
</dbReference>
<evidence type="ECO:0000256" key="3">
    <source>
        <dbReference type="ARBA" id="ARBA00023125"/>
    </source>
</evidence>
<evidence type="ECO:0000256" key="2">
    <source>
        <dbReference type="ARBA" id="ARBA00023015"/>
    </source>
</evidence>
<dbReference type="InterPro" id="IPR000551">
    <property type="entry name" value="MerR-type_HTH_dom"/>
</dbReference>
<dbReference type="Gene3D" id="1.10.1660.10">
    <property type="match status" value="2"/>
</dbReference>
<keyword evidence="8" id="KW-1185">Reference proteome</keyword>
<keyword evidence="4" id="KW-0804">Transcription</keyword>
<dbReference type="PROSITE" id="PS50937">
    <property type="entry name" value="HTH_MERR_2"/>
    <property type="match status" value="2"/>
</dbReference>
<evidence type="ECO:0000313" key="8">
    <source>
        <dbReference type="Proteomes" id="UP000540568"/>
    </source>
</evidence>
<gene>
    <name evidence="7" type="ORF">FHX71_004695</name>
</gene>
<dbReference type="PANTHER" id="PTHR30204:SF69">
    <property type="entry name" value="MERR-FAMILY TRANSCRIPTIONAL REGULATOR"/>
    <property type="match status" value="1"/>
</dbReference>
<evidence type="ECO:0000259" key="6">
    <source>
        <dbReference type="PROSITE" id="PS50937"/>
    </source>
</evidence>
<feature type="domain" description="HTH merR-type" evidence="6">
    <location>
        <begin position="150"/>
        <end position="219"/>
    </location>
</feature>
<name>A0A7W3PGL0_9MICO</name>
<dbReference type="SMART" id="SM00422">
    <property type="entry name" value="HTH_MERR"/>
    <property type="match status" value="2"/>
</dbReference>
<dbReference type="PRINTS" id="PR00040">
    <property type="entry name" value="HTHMERR"/>
</dbReference>
<keyword evidence="1" id="KW-0678">Repressor</keyword>
<evidence type="ECO:0000313" key="7">
    <source>
        <dbReference type="EMBL" id="MBA8810719.1"/>
    </source>
</evidence>
<dbReference type="InterPro" id="IPR047057">
    <property type="entry name" value="MerR_fam"/>
</dbReference>
<proteinExistence type="predicted"/>
<dbReference type="SUPFAM" id="SSF46955">
    <property type="entry name" value="Putative DNA-binding domain"/>
    <property type="match status" value="2"/>
</dbReference>
<dbReference type="PANTHER" id="PTHR30204">
    <property type="entry name" value="REDOX-CYCLING DRUG-SENSING TRANSCRIPTIONAL ACTIVATOR SOXR"/>
    <property type="match status" value="1"/>
</dbReference>
<sequence length="267" mass="27892">MTPQASRPLRTADVARESGYSVQQVRDLERLGVIPPAARGANGYRSYGSVHVRALRAYRGLAAAAGPVVARGLLAEALTGSLADAAAAIGAVHVRLAADRDEALRAQAALLAIQDEPPDVDGGTPARGTPEAATPGDRARAGAADPTADVLTITQLAAALGVRTSTLRFWEQEGLVLPERVTSLRARQYGPAAVREARIVTALRGSGYGIPAVRDVVTSLRRLPGADEGVARARQLLDRRLDQIATRTVALLRAGADLADLLDPPNS</sequence>
<dbReference type="RefSeq" id="WP_182619783.1">
    <property type="nucleotide sequence ID" value="NZ_BAAATF010000017.1"/>
</dbReference>
<reference evidence="7 8" key="1">
    <citation type="submission" date="2020-07" db="EMBL/GenBank/DDBJ databases">
        <title>Sequencing the genomes of 1000 actinobacteria strains.</title>
        <authorList>
            <person name="Klenk H.-P."/>
        </authorList>
    </citation>
    <scope>NUCLEOTIDE SEQUENCE [LARGE SCALE GENOMIC DNA]</scope>
    <source>
        <strain evidence="7 8">DSM 44121</strain>
    </source>
</reference>
<dbReference type="InterPro" id="IPR009061">
    <property type="entry name" value="DNA-bd_dom_put_sf"/>
</dbReference>
<protein>
    <submittedName>
        <fullName evidence="7">DNA-binding transcriptional MerR regulator</fullName>
    </submittedName>
</protein>
<comment type="caution">
    <text evidence="7">The sequence shown here is derived from an EMBL/GenBank/DDBJ whole genome shotgun (WGS) entry which is preliminary data.</text>
</comment>
<keyword evidence="3 7" id="KW-0238">DNA-binding</keyword>
<feature type="region of interest" description="Disordered" evidence="5">
    <location>
        <begin position="115"/>
        <end position="144"/>
    </location>
</feature>
<evidence type="ECO:0000256" key="4">
    <source>
        <dbReference type="ARBA" id="ARBA00023163"/>
    </source>
</evidence>